<comment type="catalytic activity">
    <reaction evidence="11">
        <text>Couples ATP hydrolysis with the unwinding of duplex DNA by translocating in the 3'-5' direction.</text>
        <dbReference type="EC" id="5.6.2.4"/>
    </reaction>
</comment>
<dbReference type="Gene3D" id="3.40.50.300">
    <property type="entry name" value="P-loop containing nucleotide triphosphate hydrolases"/>
    <property type="match status" value="2"/>
</dbReference>
<evidence type="ECO:0000256" key="3">
    <source>
        <dbReference type="ARBA" id="ARBA00022723"/>
    </source>
</evidence>
<feature type="domain" description="Helicase ATP-binding" evidence="12">
    <location>
        <begin position="148"/>
        <end position="314"/>
    </location>
</feature>
<dbReference type="AlphaFoldDB" id="A0A1F5A6R2"/>
<dbReference type="Pfam" id="PF18074">
    <property type="entry name" value="PriA_C"/>
    <property type="match status" value="1"/>
</dbReference>
<feature type="binding site" evidence="11">
    <location>
        <position position="404"/>
    </location>
    <ligand>
        <name>Zn(2+)</name>
        <dbReference type="ChEBI" id="CHEBI:29105"/>
        <label>2</label>
    </ligand>
</feature>
<organism evidence="13 14">
    <name type="scientific">Candidatus Sediminicultor quintus</name>
    <dbReference type="NCBI Taxonomy" id="1797291"/>
    <lineage>
        <taxon>Bacteria</taxon>
        <taxon>Pseudomonadati</taxon>
        <taxon>Atribacterota</taxon>
        <taxon>Candidatus Phoenicimicrobiia</taxon>
        <taxon>Candidatus Pheonicimicrobiales</taxon>
        <taxon>Candidatus Phoenicimicrobiaceae</taxon>
        <taxon>Candidatus Sediminicultor</taxon>
    </lineage>
</organism>
<dbReference type="GO" id="GO:0006270">
    <property type="term" value="P:DNA replication initiation"/>
    <property type="evidence" value="ECO:0007669"/>
    <property type="project" value="TreeGrafter"/>
</dbReference>
<dbReference type="PANTHER" id="PTHR30580:SF0">
    <property type="entry name" value="PRIMOSOMAL PROTEIN N"/>
    <property type="match status" value="1"/>
</dbReference>
<dbReference type="GO" id="GO:0003677">
    <property type="term" value="F:DNA binding"/>
    <property type="evidence" value="ECO:0007669"/>
    <property type="project" value="UniProtKB-UniRule"/>
</dbReference>
<gene>
    <name evidence="11" type="primary">priA</name>
    <name evidence="13" type="ORF">A2V47_02855</name>
</gene>
<keyword evidence="5 11" id="KW-0378">Hydrolase</keyword>
<dbReference type="InterPro" id="IPR005259">
    <property type="entry name" value="PriA"/>
</dbReference>
<evidence type="ECO:0000256" key="9">
    <source>
        <dbReference type="ARBA" id="ARBA00023125"/>
    </source>
</evidence>
<evidence type="ECO:0000256" key="5">
    <source>
        <dbReference type="ARBA" id="ARBA00022801"/>
    </source>
</evidence>
<feature type="binding site" evidence="11">
    <location>
        <position position="407"/>
    </location>
    <ligand>
        <name>Zn(2+)</name>
        <dbReference type="ChEBI" id="CHEBI:29105"/>
        <label>2</label>
    </ligand>
</feature>
<feature type="binding site" evidence="11">
    <location>
        <position position="417"/>
    </location>
    <ligand>
        <name>Zn(2+)</name>
        <dbReference type="ChEBI" id="CHEBI:29105"/>
        <label>1</label>
    </ligand>
</feature>
<comment type="similarity">
    <text evidence="11">Belongs to the helicase family. PriA subfamily.</text>
</comment>
<keyword evidence="8 11" id="KW-0067">ATP-binding</keyword>
<keyword evidence="10 11" id="KW-0413">Isomerase</keyword>
<feature type="binding site" evidence="11">
    <location>
        <position position="386"/>
    </location>
    <ligand>
        <name>Zn(2+)</name>
        <dbReference type="ChEBI" id="CHEBI:29105"/>
        <label>2</label>
    </ligand>
</feature>
<dbReference type="EMBL" id="MEYH01000089">
    <property type="protein sequence ID" value="OGD14265.1"/>
    <property type="molecule type" value="Genomic_DNA"/>
</dbReference>
<dbReference type="InterPro" id="IPR014001">
    <property type="entry name" value="Helicase_ATP-bd"/>
</dbReference>
<evidence type="ECO:0000256" key="11">
    <source>
        <dbReference type="HAMAP-Rule" id="MF_00983"/>
    </source>
</evidence>
<keyword evidence="2 11" id="KW-0235">DNA replication</keyword>
<comment type="subunit">
    <text evidence="11">Component of the replication restart primosome.</text>
</comment>
<dbReference type="GO" id="GO:0006302">
    <property type="term" value="P:double-strand break repair"/>
    <property type="evidence" value="ECO:0007669"/>
    <property type="project" value="InterPro"/>
</dbReference>
<comment type="function">
    <text evidence="11">Initiates the restart of stalled replication forks, which reloads the replicative helicase on sites other than the origin of replication. Recognizes and binds to abandoned replication forks and remodels them to uncover a helicase loading site. Promotes assembly of the primosome at these replication forks.</text>
</comment>
<dbReference type="InterPro" id="IPR042115">
    <property type="entry name" value="PriA_3primeBD_sf"/>
</dbReference>
<keyword evidence="9 11" id="KW-0238">DNA-binding</keyword>
<evidence type="ECO:0000256" key="7">
    <source>
        <dbReference type="ARBA" id="ARBA00022833"/>
    </source>
</evidence>
<accession>A0A1F5A6R2</accession>
<feature type="binding site" evidence="11">
    <location>
        <position position="377"/>
    </location>
    <ligand>
        <name>Zn(2+)</name>
        <dbReference type="ChEBI" id="CHEBI:29105"/>
        <label>1</label>
    </ligand>
</feature>
<evidence type="ECO:0000256" key="10">
    <source>
        <dbReference type="ARBA" id="ARBA00023235"/>
    </source>
</evidence>
<dbReference type="InterPro" id="IPR041222">
    <property type="entry name" value="PriA_3primeBD"/>
</dbReference>
<evidence type="ECO:0000256" key="2">
    <source>
        <dbReference type="ARBA" id="ARBA00022705"/>
    </source>
</evidence>
<feature type="binding site" evidence="11">
    <location>
        <position position="374"/>
    </location>
    <ligand>
        <name>Zn(2+)</name>
        <dbReference type="ChEBI" id="CHEBI:29105"/>
        <label>1</label>
    </ligand>
</feature>
<feature type="binding site" evidence="11">
    <location>
        <position position="383"/>
    </location>
    <ligand>
        <name>Zn(2+)</name>
        <dbReference type="ChEBI" id="CHEBI:29105"/>
        <label>2</label>
    </ligand>
</feature>
<dbReference type="PROSITE" id="PS51192">
    <property type="entry name" value="HELICASE_ATP_BIND_1"/>
    <property type="match status" value="1"/>
</dbReference>
<comment type="cofactor">
    <cofactor evidence="11">
        <name>Zn(2+)</name>
        <dbReference type="ChEBI" id="CHEBI:29105"/>
    </cofactor>
    <text evidence="11">Binds 2 zinc ions per subunit.</text>
</comment>
<keyword evidence="3 11" id="KW-0479">Metal-binding</keyword>
<proteinExistence type="inferred from homology"/>
<dbReference type="PANTHER" id="PTHR30580">
    <property type="entry name" value="PRIMOSOMAL PROTEIN N"/>
    <property type="match status" value="1"/>
</dbReference>
<reference evidence="13 14" key="1">
    <citation type="journal article" date="2016" name="Nat. Commun.">
        <title>Thousands of microbial genomes shed light on interconnected biogeochemical processes in an aquifer system.</title>
        <authorList>
            <person name="Anantharaman K."/>
            <person name="Brown C.T."/>
            <person name="Hug L.A."/>
            <person name="Sharon I."/>
            <person name="Castelle C.J."/>
            <person name="Probst A.J."/>
            <person name="Thomas B.C."/>
            <person name="Singh A."/>
            <person name="Wilkins M.J."/>
            <person name="Karaoz U."/>
            <person name="Brodie E.L."/>
            <person name="Williams K.H."/>
            <person name="Hubbard S.S."/>
            <person name="Banfield J.F."/>
        </authorList>
    </citation>
    <scope>NUCLEOTIDE SEQUENCE [LARGE SCALE GENOMIC DNA]</scope>
</reference>
<dbReference type="GO" id="GO:0006310">
    <property type="term" value="P:DNA recombination"/>
    <property type="evidence" value="ECO:0007669"/>
    <property type="project" value="InterPro"/>
</dbReference>
<comment type="catalytic activity">
    <reaction evidence="11">
        <text>ATP + H2O = ADP + phosphate + H(+)</text>
        <dbReference type="Rhea" id="RHEA:13065"/>
        <dbReference type="ChEBI" id="CHEBI:15377"/>
        <dbReference type="ChEBI" id="CHEBI:15378"/>
        <dbReference type="ChEBI" id="CHEBI:30616"/>
        <dbReference type="ChEBI" id="CHEBI:43474"/>
        <dbReference type="ChEBI" id="CHEBI:456216"/>
        <dbReference type="EC" id="5.6.2.4"/>
    </reaction>
</comment>
<dbReference type="STRING" id="1797291.A2V47_02855"/>
<dbReference type="Proteomes" id="UP000177701">
    <property type="component" value="Unassembled WGS sequence"/>
</dbReference>
<dbReference type="InterPro" id="IPR041236">
    <property type="entry name" value="PriA_C"/>
</dbReference>
<evidence type="ECO:0000313" key="14">
    <source>
        <dbReference type="Proteomes" id="UP000177701"/>
    </source>
</evidence>
<dbReference type="GO" id="GO:0016887">
    <property type="term" value="F:ATP hydrolysis activity"/>
    <property type="evidence" value="ECO:0007669"/>
    <property type="project" value="RHEA"/>
</dbReference>
<keyword evidence="4 11" id="KW-0547">Nucleotide-binding</keyword>
<evidence type="ECO:0000259" key="12">
    <source>
        <dbReference type="PROSITE" id="PS51192"/>
    </source>
</evidence>
<dbReference type="Gene3D" id="3.40.1440.60">
    <property type="entry name" value="PriA, 3(prime) DNA-binding domain"/>
    <property type="match status" value="1"/>
</dbReference>
<dbReference type="SUPFAM" id="SSF52540">
    <property type="entry name" value="P-loop containing nucleoside triphosphate hydrolases"/>
    <property type="match status" value="2"/>
</dbReference>
<dbReference type="InterPro" id="IPR027417">
    <property type="entry name" value="P-loop_NTPase"/>
</dbReference>
<keyword evidence="1 11" id="KW-0639">Primosome</keyword>
<evidence type="ECO:0000256" key="6">
    <source>
        <dbReference type="ARBA" id="ARBA00022806"/>
    </source>
</evidence>
<protein>
    <recommendedName>
        <fullName evidence="11">Replication restart protein PriA</fullName>
    </recommendedName>
    <alternativeName>
        <fullName evidence="11">ATP-dependent DNA helicase PriA</fullName>
        <ecNumber evidence="11">5.6.2.4</ecNumber>
    </alternativeName>
    <alternativeName>
        <fullName evidence="11">DNA 3'-5' helicase PriA</fullName>
    </alternativeName>
</protein>
<feature type="binding site" evidence="11">
    <location>
        <position position="420"/>
    </location>
    <ligand>
        <name>Zn(2+)</name>
        <dbReference type="ChEBI" id="CHEBI:29105"/>
        <label>1</label>
    </ligand>
</feature>
<evidence type="ECO:0000313" key="13">
    <source>
        <dbReference type="EMBL" id="OGD14265.1"/>
    </source>
</evidence>
<comment type="caution">
    <text evidence="13">The sequence shown here is derived from an EMBL/GenBank/DDBJ whole genome shotgun (WGS) entry which is preliminary data.</text>
</comment>
<keyword evidence="7 11" id="KW-0862">Zinc</keyword>
<dbReference type="EC" id="5.6.2.4" evidence="11"/>
<dbReference type="Pfam" id="PF17764">
    <property type="entry name" value="PriA_3primeBD"/>
    <property type="match status" value="1"/>
</dbReference>
<evidence type="ECO:0000256" key="8">
    <source>
        <dbReference type="ARBA" id="ARBA00022840"/>
    </source>
</evidence>
<dbReference type="NCBIfam" id="TIGR00595">
    <property type="entry name" value="priA"/>
    <property type="match status" value="1"/>
</dbReference>
<evidence type="ECO:0000256" key="1">
    <source>
        <dbReference type="ARBA" id="ARBA00022515"/>
    </source>
</evidence>
<keyword evidence="6 11" id="KW-0347">Helicase</keyword>
<dbReference type="GO" id="GO:0005524">
    <property type="term" value="F:ATP binding"/>
    <property type="evidence" value="ECO:0007669"/>
    <property type="project" value="UniProtKB-UniRule"/>
</dbReference>
<dbReference type="GO" id="GO:1990077">
    <property type="term" value="C:primosome complex"/>
    <property type="evidence" value="ECO:0007669"/>
    <property type="project" value="UniProtKB-UniRule"/>
</dbReference>
<dbReference type="HAMAP" id="MF_00983">
    <property type="entry name" value="PriA"/>
    <property type="match status" value="1"/>
</dbReference>
<evidence type="ECO:0000256" key="4">
    <source>
        <dbReference type="ARBA" id="ARBA00022741"/>
    </source>
</evidence>
<dbReference type="GO" id="GO:0043138">
    <property type="term" value="F:3'-5' DNA helicase activity"/>
    <property type="evidence" value="ECO:0007669"/>
    <property type="project" value="UniProtKB-EC"/>
</dbReference>
<dbReference type="GO" id="GO:0006269">
    <property type="term" value="P:DNA replication, synthesis of primer"/>
    <property type="evidence" value="ECO:0007669"/>
    <property type="project" value="UniProtKB-KW"/>
</dbReference>
<sequence>MHGEKKYVEIVILEYNFDKIFHYSIPQDLKDRISIGARVTIPFRGKVTTGCIVGFLAESDVKNLKDIVQVTDRKPLLTPQVIRLTKWMSNYYLCSWEKILNYAIPKTRKVWLKKFDLTDISPQKTTRLPEDDEALDNEKPPLKEIENIINNKKFKTVLIRGNDFSSRMKIYLKCIRKTLKEGKQVIVLAPTESHLSELAGLLEKEFKDNMVVFDEKIDQKAKYQKWIKIRNSQVNIALGMRSAIFVPFDRLGLIILEREHSSLYKEERSPRYNAREVALKRAELENIPLFLSSETPSIESYWKVQKNIFLEAELNTGEERENLLKKTIIDMTQEKSKKKIISYELQQAISRSLKNKRQVVLFLNKRGFSSFMICSQCGHIPKCPDCNTSLSYHLDIQKRVRLICHNCGKKAKVMEVCTKCGSKEIRPLGMGTQKLESEIKKMFTRAEIRRLDRDSSIKDDDYRQILKEFIQGNTDILIGTQMMLKGVDFNNVDLIGIISADTLLNLPDYRSGEKTFQLLSEVISSFREISFPKEVIIQTFNPADHCIAALKEQDDNYFYQKEIELRKELDYPPFTHIIKIVILGEEKEAVKQRAECLISYLESLRKDKESAEFKLLGTVDMVLWKSRKDFKVQFLVKVKDLEKFNQAFKKKYDKMLSRHFDQKNRLTIDVDPVRMI</sequence>
<dbReference type="GO" id="GO:0008270">
    <property type="term" value="F:zinc ion binding"/>
    <property type="evidence" value="ECO:0007669"/>
    <property type="project" value="UniProtKB-UniRule"/>
</dbReference>
<name>A0A1F5A6R2_9BACT</name>